<evidence type="ECO:0000313" key="1">
    <source>
        <dbReference type="EMBL" id="VYU54023.1"/>
    </source>
</evidence>
<dbReference type="EMBL" id="CACRUT010000023">
    <property type="protein sequence ID" value="VYU54023.1"/>
    <property type="molecule type" value="Genomic_DNA"/>
</dbReference>
<accession>A0A6N3FR73</accession>
<organism evidence="1">
    <name type="scientific">Paraprevotella clara</name>
    <dbReference type="NCBI Taxonomy" id="454154"/>
    <lineage>
        <taxon>Bacteria</taxon>
        <taxon>Pseudomonadati</taxon>
        <taxon>Bacteroidota</taxon>
        <taxon>Bacteroidia</taxon>
        <taxon>Bacteroidales</taxon>
        <taxon>Prevotellaceae</taxon>
        <taxon>Paraprevotella</taxon>
    </lineage>
</organism>
<dbReference type="Gene3D" id="3.40.50.1820">
    <property type="entry name" value="alpha/beta hydrolase"/>
    <property type="match status" value="1"/>
</dbReference>
<proteinExistence type="predicted"/>
<dbReference type="AlphaFoldDB" id="A0A6N3FR73"/>
<protein>
    <recommendedName>
        <fullName evidence="2">Alpha/beta hydrolase family protein</fullName>
    </recommendedName>
</protein>
<gene>
    <name evidence="1" type="ORF">PCLFYP37_00158</name>
</gene>
<reference evidence="1" key="1">
    <citation type="submission" date="2019-11" db="EMBL/GenBank/DDBJ databases">
        <authorList>
            <person name="Feng L."/>
        </authorList>
    </citation>
    <scope>NUCLEOTIDE SEQUENCE</scope>
    <source>
        <strain evidence="1">PclaraLFYP37</strain>
    </source>
</reference>
<name>A0A6N3FR73_9BACT</name>
<dbReference type="RefSeq" id="WP_412442359.1">
    <property type="nucleotide sequence ID" value="NZ_CACRUT010000023.1"/>
</dbReference>
<sequence>MKRLGILLFSLGLFFIKGWAAEWQWSVPVSKVIAPETGWHPQAFLWIPEDCMQVRAVMIGTHNMCEETLFENELFRREMKEAGVALIWITPGWDQQWKADSGSPEAYRQMLDDLAETSGYGELKFTPIIPIGHSAMATYPWNFAAWHPERTLAVVSYHGDAPRTNLTGYGRENLEWGRTRNIDGIPGLMVEGEYEWWEARVNPALAFRMMYPESCISFLCDAGRGHFDVSDRTAEYIALFVKKALQARLPDTVAQDRPVALRKVRPQDGWLAERWHPVQPRRAKPAPYAKYKGDVHDAFWYFDREMAETTEERYARERGKEMLYLGVKQEGRLAPYNPRSHVKVNVPFRPEADGVTFRLKAVFTDSLRASVASPRVEGRPVITRICGPVKKLDDTTFVVDFYRMGLGNSRRVSDMCLLASYDGDDRYKSVVQELNVRLPYPLTEGRRQYLLFPGIADVTEGTETVPLHATSDCGLPVRYYVKEGPAEVEGTNLRLTRIPPRTKFPVKVTVVAWQYGLAGRVQTAEPVERSFYIVRE</sequence>
<dbReference type="SUPFAM" id="SSF53474">
    <property type="entry name" value="alpha/beta-Hydrolases"/>
    <property type="match status" value="1"/>
</dbReference>
<evidence type="ECO:0008006" key="2">
    <source>
        <dbReference type="Google" id="ProtNLM"/>
    </source>
</evidence>
<dbReference type="InterPro" id="IPR029058">
    <property type="entry name" value="AB_hydrolase_fold"/>
</dbReference>